<dbReference type="InterPro" id="IPR018201">
    <property type="entry name" value="Ketoacyl_synth_AS"/>
</dbReference>
<evidence type="ECO:0000313" key="5">
    <source>
        <dbReference type="EMBL" id="MBM6704906.1"/>
    </source>
</evidence>
<dbReference type="PROSITE" id="PS51257">
    <property type="entry name" value="PROKAR_LIPOPROTEIN"/>
    <property type="match status" value="1"/>
</dbReference>
<dbReference type="InterPro" id="IPR014031">
    <property type="entry name" value="Ketoacyl_synth_C"/>
</dbReference>
<dbReference type="EMBL" id="JACJJC010000025">
    <property type="protein sequence ID" value="MBM6704906.1"/>
    <property type="molecule type" value="Genomic_DNA"/>
</dbReference>
<feature type="domain" description="Ketosynthase family 3 (KS3)" evidence="4">
    <location>
        <begin position="1"/>
        <end position="405"/>
    </location>
</feature>
<dbReference type="PROSITE" id="PS52004">
    <property type="entry name" value="KS3_2"/>
    <property type="match status" value="1"/>
</dbReference>
<organism evidence="5 6">
    <name type="scientific">Sutterella massiliensis</name>
    <dbReference type="NCBI Taxonomy" id="1816689"/>
    <lineage>
        <taxon>Bacteria</taxon>
        <taxon>Pseudomonadati</taxon>
        <taxon>Pseudomonadota</taxon>
        <taxon>Betaproteobacteria</taxon>
        <taxon>Burkholderiales</taxon>
        <taxon>Sutterellaceae</taxon>
        <taxon>Sutterella</taxon>
    </lineage>
</organism>
<dbReference type="InterPro" id="IPR016039">
    <property type="entry name" value="Thiolase-like"/>
</dbReference>
<evidence type="ECO:0000259" key="4">
    <source>
        <dbReference type="PROSITE" id="PS52004"/>
    </source>
</evidence>
<dbReference type="SMART" id="SM00825">
    <property type="entry name" value="PKS_KS"/>
    <property type="match status" value="1"/>
</dbReference>
<comment type="similarity">
    <text evidence="1 3">Belongs to the thiolase-like superfamily. Beta-ketoacyl-ACP synthases family.</text>
</comment>
<evidence type="ECO:0000313" key="6">
    <source>
        <dbReference type="Proteomes" id="UP000715095"/>
    </source>
</evidence>
<dbReference type="PANTHER" id="PTHR11712">
    <property type="entry name" value="POLYKETIDE SYNTHASE-RELATED"/>
    <property type="match status" value="1"/>
</dbReference>
<dbReference type="Proteomes" id="UP000715095">
    <property type="component" value="Unassembled WGS sequence"/>
</dbReference>
<comment type="caution">
    <text evidence="5">The sequence shown here is derived from an EMBL/GenBank/DDBJ whole genome shotgun (WGS) entry which is preliminary data.</text>
</comment>
<dbReference type="RefSeq" id="WP_205104373.1">
    <property type="nucleotide sequence ID" value="NZ_JACJJC010000025.1"/>
</dbReference>
<dbReference type="SUPFAM" id="SSF53901">
    <property type="entry name" value="Thiolase-like"/>
    <property type="match status" value="2"/>
</dbReference>
<dbReference type="Gene3D" id="3.40.47.10">
    <property type="match status" value="2"/>
</dbReference>
<dbReference type="Pfam" id="PF02801">
    <property type="entry name" value="Ketoacyl-synt_C"/>
    <property type="match status" value="1"/>
</dbReference>
<evidence type="ECO:0000256" key="1">
    <source>
        <dbReference type="ARBA" id="ARBA00008467"/>
    </source>
</evidence>
<dbReference type="InterPro" id="IPR000794">
    <property type="entry name" value="Beta-ketoacyl_synthase"/>
</dbReference>
<gene>
    <name evidence="5" type="ORF">H6A60_10510</name>
</gene>
<protein>
    <recommendedName>
        <fullName evidence="4">Ketosynthase family 3 (KS3) domain-containing protein</fullName>
    </recommendedName>
</protein>
<dbReference type="InterPro" id="IPR020841">
    <property type="entry name" value="PKS_Beta-ketoAc_synthase_dom"/>
</dbReference>
<keyword evidence="6" id="KW-1185">Reference proteome</keyword>
<accession>A0ABS2DU97</accession>
<reference evidence="5 6" key="1">
    <citation type="journal article" date="2021" name="Sci. Rep.">
        <title>The distribution of antibiotic resistance genes in chicken gut microbiota commensals.</title>
        <authorList>
            <person name="Juricova H."/>
            <person name="Matiasovicova J."/>
            <person name="Kubasova T."/>
            <person name="Cejkova D."/>
            <person name="Rychlik I."/>
        </authorList>
    </citation>
    <scope>NUCLEOTIDE SEQUENCE [LARGE SCALE GENOMIC DNA]</scope>
    <source>
        <strain evidence="5 6">An829</strain>
    </source>
</reference>
<evidence type="ECO:0000256" key="2">
    <source>
        <dbReference type="ARBA" id="ARBA00022679"/>
    </source>
</evidence>
<sequence length="415" mass="42288">MREQSAQRRAAEKPVYVHAATLSCVLGRDGAAVMKALSEGFSLVDNGAKRTTPAHEGAALVEAAFQAGKIAPADRTAGLAELVELAAPHAHRALAAGIKPEDIALVAGTTTAGLAETISQAAAAPDHAPHPQAWLPMSLGRSAGAAAAVLGLTGPAYVLSTACTAGAKAVAEGARLLRSERVRAAIAGGFDLVNPLTDAGFLALGARTPKGSLPFCTAREGLALGPGGALLLLSTEPVLGESVARLKLVGWGETSDAHHISAPDPTGAGALLAMRTALRSADLAPDDIDFVVLHGTGTDQNDRMEASAVHALFGDKAPAASLKRAVGHQLAGAGAFAGAVACLLISDTLRTGETTLPLNTPAELPLDLTLAPLALVRSPERRHCRRVLVNAFAFGGSNISLVFEAVDDVKEAKHR</sequence>
<dbReference type="InterPro" id="IPR014030">
    <property type="entry name" value="Ketoacyl_synth_N"/>
</dbReference>
<name>A0ABS2DU97_9BURK</name>
<proteinExistence type="inferred from homology"/>
<dbReference type="Pfam" id="PF00109">
    <property type="entry name" value="ketoacyl-synt"/>
    <property type="match status" value="1"/>
</dbReference>
<evidence type="ECO:0000256" key="3">
    <source>
        <dbReference type="RuleBase" id="RU003694"/>
    </source>
</evidence>
<dbReference type="PANTHER" id="PTHR11712:SF320">
    <property type="entry name" value="BETA-KETOACYL SYNTHASE"/>
    <property type="match status" value="1"/>
</dbReference>
<dbReference type="PROSITE" id="PS00606">
    <property type="entry name" value="KS3_1"/>
    <property type="match status" value="1"/>
</dbReference>
<keyword evidence="2 3" id="KW-0808">Transferase</keyword>